<reference evidence="1 2" key="1">
    <citation type="submission" date="2011-08" db="EMBL/GenBank/DDBJ databases">
        <title>The Genome Sequence of Clostridium orbiscindens 1_3_50AFAA.</title>
        <authorList>
            <consortium name="The Broad Institute Genome Sequencing Platform"/>
            <person name="Earl A."/>
            <person name="Ward D."/>
            <person name="Feldgarden M."/>
            <person name="Gevers D."/>
            <person name="Daigneault M."/>
            <person name="Strauss J."/>
            <person name="Allen-Vercoe E."/>
            <person name="Young S.K."/>
            <person name="Zeng Q."/>
            <person name="Gargeya S."/>
            <person name="Fitzgerald M."/>
            <person name="Haas B."/>
            <person name="Abouelleil A."/>
            <person name="Alvarado L."/>
            <person name="Arachchi H.M."/>
            <person name="Berlin A."/>
            <person name="Brown A."/>
            <person name="Chapman S.B."/>
            <person name="Chen Z."/>
            <person name="Dunbar C."/>
            <person name="Freedman E."/>
            <person name="Gearin G."/>
            <person name="Gellesch M."/>
            <person name="Goldberg J."/>
            <person name="Griggs A."/>
            <person name="Gujja S."/>
            <person name="Heiman D."/>
            <person name="Howarth C."/>
            <person name="Larson L."/>
            <person name="Lui A."/>
            <person name="MacDonald P.J.P."/>
            <person name="Montmayeur A."/>
            <person name="Murphy C."/>
            <person name="Neiman D."/>
            <person name="Pearson M."/>
            <person name="Priest M."/>
            <person name="Roberts A."/>
            <person name="Saif S."/>
            <person name="Shea T."/>
            <person name="Shenoy N."/>
            <person name="Sisk P."/>
            <person name="Stolte C."/>
            <person name="Sykes S."/>
            <person name="Wortman J."/>
            <person name="Nusbaum C."/>
            <person name="Birren B."/>
        </authorList>
    </citation>
    <scope>NUCLEOTIDE SEQUENCE [LARGE SCALE GENOMIC DNA]</scope>
    <source>
        <strain evidence="1 2">1_3_50AFAA</strain>
    </source>
</reference>
<comment type="caution">
    <text evidence="1">The sequence shown here is derived from an EMBL/GenBank/DDBJ whole genome shotgun (WGS) entry which is preliminary data.</text>
</comment>
<organism evidence="1 2">
    <name type="scientific">Flavonifractor plautii 1_3_50AFAA</name>
    <dbReference type="NCBI Taxonomy" id="742738"/>
    <lineage>
        <taxon>Bacteria</taxon>
        <taxon>Bacillati</taxon>
        <taxon>Bacillota</taxon>
        <taxon>Clostridia</taxon>
        <taxon>Eubacteriales</taxon>
        <taxon>Oscillospiraceae</taxon>
        <taxon>Flavonifractor</taxon>
    </lineage>
</organism>
<dbReference type="RefSeq" id="WP_009257224.1">
    <property type="nucleotide sequence ID" value="NZ_KN174161.1"/>
</dbReference>
<dbReference type="PATRIC" id="fig|742738.3.peg.248"/>
<dbReference type="Proteomes" id="UP000029585">
    <property type="component" value="Unassembled WGS sequence"/>
</dbReference>
<dbReference type="AlphaFoldDB" id="A0A096BE96"/>
<sequence length="358" mass="41434">MDNQTQGIFIPYTYTYDQFTVFFYGDRVFLGEKSLPTGQCSVDILNLDEEILMKIYQRVQDFLPAAQRLLTEKTDIAVVSAQEKLNAVWDVVFTLPGYRDLQIDRECSYHALENLLTESDKWMQIQTPGTEGYTMYQEFMEGLSSLAARIRMFQGQIATMTEFYFEPLTRRNSAAYADAYSKFYSQMASIAAHYFNEDFDQSFPVEVSFVPMMHPTEEGKVFVAEKTTFNNLLDFLRTEFYRGLAIGNAPRRCHNCGRYFLLTAGYNTCYCNNIAPGETERTCRKVGAHRKEAQGKANRTPAQVEYDRTYNRLKQRKNRKKISIDEWNIAVAKAQELMEQAGRGELTDTELKRQLELL</sequence>
<dbReference type="EMBL" id="ADLO01000008">
    <property type="protein sequence ID" value="KGF57301.1"/>
    <property type="molecule type" value="Genomic_DNA"/>
</dbReference>
<dbReference type="Pfam" id="PF19553">
    <property type="entry name" value="DUF6076"/>
    <property type="match status" value="1"/>
</dbReference>
<accession>A0A096BE96</accession>
<evidence type="ECO:0000313" key="2">
    <source>
        <dbReference type="Proteomes" id="UP000029585"/>
    </source>
</evidence>
<protein>
    <submittedName>
        <fullName evidence="1">Uncharacterized protein</fullName>
    </submittedName>
</protein>
<name>A0A096BE96_FLAPL</name>
<evidence type="ECO:0000313" key="1">
    <source>
        <dbReference type="EMBL" id="KGF57301.1"/>
    </source>
</evidence>
<keyword evidence="2" id="KW-1185">Reference proteome</keyword>
<dbReference type="InterPro" id="IPR045722">
    <property type="entry name" value="DUF6076"/>
</dbReference>
<proteinExistence type="predicted"/>
<gene>
    <name evidence="1" type="ORF">HMPREF9460_00235</name>
</gene>
<dbReference type="HOGENOM" id="CLU_063682_0_0_9"/>
<dbReference type="eggNOG" id="ENOG50329N9">
    <property type="taxonomic scope" value="Bacteria"/>
</dbReference>